<keyword evidence="2" id="KW-0808">Transferase</keyword>
<proteinExistence type="predicted"/>
<evidence type="ECO:0000313" key="2">
    <source>
        <dbReference type="EMBL" id="SFD04776.1"/>
    </source>
</evidence>
<keyword evidence="1" id="KW-0812">Transmembrane</keyword>
<evidence type="ECO:0000256" key="1">
    <source>
        <dbReference type="SAM" id="Phobius"/>
    </source>
</evidence>
<dbReference type="AlphaFoldDB" id="A0A1I1P532"/>
<keyword evidence="3" id="KW-1185">Reference proteome</keyword>
<feature type="transmembrane region" description="Helical" evidence="1">
    <location>
        <begin position="105"/>
        <end position="125"/>
    </location>
</feature>
<evidence type="ECO:0000313" key="3">
    <source>
        <dbReference type="Proteomes" id="UP000198598"/>
    </source>
</evidence>
<dbReference type="OrthoDB" id="911374at2"/>
<feature type="transmembrane region" description="Helical" evidence="1">
    <location>
        <begin position="189"/>
        <end position="218"/>
    </location>
</feature>
<feature type="transmembrane region" description="Helical" evidence="1">
    <location>
        <begin position="281"/>
        <end position="298"/>
    </location>
</feature>
<accession>A0A1I1P532</accession>
<feature type="transmembrane region" description="Helical" evidence="1">
    <location>
        <begin position="16"/>
        <end position="36"/>
    </location>
</feature>
<keyword evidence="1" id="KW-1133">Transmembrane helix</keyword>
<dbReference type="EMBL" id="FOLQ01000003">
    <property type="protein sequence ID" value="SFD04776.1"/>
    <property type="molecule type" value="Genomic_DNA"/>
</dbReference>
<organism evidence="2 3">
    <name type="scientific">Spirosoma endophyticum</name>
    <dbReference type="NCBI Taxonomy" id="662367"/>
    <lineage>
        <taxon>Bacteria</taxon>
        <taxon>Pseudomonadati</taxon>
        <taxon>Bacteroidota</taxon>
        <taxon>Cytophagia</taxon>
        <taxon>Cytophagales</taxon>
        <taxon>Cytophagaceae</taxon>
        <taxon>Spirosoma</taxon>
    </lineage>
</organism>
<dbReference type="GO" id="GO:0016757">
    <property type="term" value="F:glycosyltransferase activity"/>
    <property type="evidence" value="ECO:0007669"/>
    <property type="project" value="UniProtKB-KW"/>
</dbReference>
<feature type="transmembrane region" description="Helical" evidence="1">
    <location>
        <begin position="305"/>
        <end position="324"/>
    </location>
</feature>
<feature type="transmembrane region" description="Helical" evidence="1">
    <location>
        <begin position="224"/>
        <end position="244"/>
    </location>
</feature>
<reference evidence="2 3" key="1">
    <citation type="submission" date="2016-10" db="EMBL/GenBank/DDBJ databases">
        <authorList>
            <person name="de Groot N.N."/>
        </authorList>
    </citation>
    <scope>NUCLEOTIDE SEQUENCE [LARGE SCALE GENOMIC DNA]</scope>
    <source>
        <strain evidence="2 3">DSM 26130</strain>
    </source>
</reference>
<keyword evidence="2" id="KW-0328">Glycosyltransferase</keyword>
<sequence>MLQLFRRFYQQISQRTYLLLWLVVGLLGLITLYIRIKVIFLVNPDVGGIESNVIFSVLRMMAGYPLYQNPEQAPYAITQYSPIYYYLTAGLSRLLGFTSDDVYEVYSAGRCIALFANGFYALGFWKLARRIQFPASVAVLVAVLAFLLLPPQSYGRPDSLYNAFVIWTIWALVRWNASITTKQLTTGLALTALLAALGLFSKQSAICLPIIVSGYLLFFSGKPWKTFQFLGFFLLFLAVLYVSFFREAPSLIYANVIRGVSNGIDFVNFRYNLVDHYLRPFAWLVIPGVAISIRYLLFEKGPRQLLGLAAFGLFLFALVTGLKWGSALNYFTEFTGLSCLLVADALWQLRTIRSDWANVGRLSLVMIVALVLPVNAMNFNWERVIHKAIDLTPYKEEQAVAQYVTREIKKYPGCLIYSTQYNSSYLNAFLFRNCIVPQQDMIVGSAYELRTFDYTDLDRAAQDGRIQFLIARDGETEAPLSPPIRLANYHPVKSLNGYTIYKFNTPSAQLSAK</sequence>
<name>A0A1I1P532_9BACT</name>
<keyword evidence="1" id="KW-0472">Membrane</keyword>
<feature type="transmembrane region" description="Helical" evidence="1">
    <location>
        <begin position="137"/>
        <end position="154"/>
    </location>
</feature>
<gene>
    <name evidence="2" type="ORF">SAMN05216167_103112</name>
</gene>
<feature type="transmembrane region" description="Helical" evidence="1">
    <location>
        <begin position="359"/>
        <end position="381"/>
    </location>
</feature>
<dbReference type="Proteomes" id="UP000198598">
    <property type="component" value="Unassembled WGS sequence"/>
</dbReference>
<protein>
    <submittedName>
        <fullName evidence="2">Dolichyl-phosphate-mannose-protein mannosyltransferase</fullName>
    </submittedName>
</protein>
<dbReference type="RefSeq" id="WP_093825414.1">
    <property type="nucleotide sequence ID" value="NZ_FOLQ01000003.1"/>
</dbReference>